<evidence type="ECO:0000256" key="1">
    <source>
        <dbReference type="SAM" id="MobiDB-lite"/>
    </source>
</evidence>
<feature type="compositionally biased region" description="Basic and acidic residues" evidence="1">
    <location>
        <begin position="871"/>
        <end position="885"/>
    </location>
</feature>
<feature type="compositionally biased region" description="Basic and acidic residues" evidence="1">
    <location>
        <begin position="578"/>
        <end position="627"/>
    </location>
</feature>
<feature type="compositionally biased region" description="Basic and acidic residues" evidence="1">
    <location>
        <begin position="973"/>
        <end position="983"/>
    </location>
</feature>
<feature type="compositionally biased region" description="Basic and acidic residues" evidence="1">
    <location>
        <begin position="690"/>
        <end position="705"/>
    </location>
</feature>
<feature type="region of interest" description="Disordered" evidence="1">
    <location>
        <begin position="472"/>
        <end position="500"/>
    </location>
</feature>
<feature type="compositionally biased region" description="Polar residues" evidence="1">
    <location>
        <begin position="143"/>
        <end position="153"/>
    </location>
</feature>
<reference evidence="2 3" key="1">
    <citation type="submission" date="2020-06" db="EMBL/GenBank/DDBJ databases">
        <authorList>
            <person name="Li R."/>
            <person name="Bekaert M."/>
        </authorList>
    </citation>
    <scope>NUCLEOTIDE SEQUENCE [LARGE SCALE GENOMIC DNA]</scope>
    <source>
        <strain evidence="3">wild</strain>
    </source>
</reference>
<feature type="compositionally biased region" description="Basic and acidic residues" evidence="1">
    <location>
        <begin position="912"/>
        <end position="936"/>
    </location>
</feature>
<feature type="compositionally biased region" description="Acidic residues" evidence="1">
    <location>
        <begin position="959"/>
        <end position="972"/>
    </location>
</feature>
<feature type="compositionally biased region" description="Polar residues" evidence="1">
    <location>
        <begin position="359"/>
        <end position="369"/>
    </location>
</feature>
<dbReference type="EMBL" id="CACVKT020002097">
    <property type="protein sequence ID" value="CAC5375075.1"/>
    <property type="molecule type" value="Genomic_DNA"/>
</dbReference>
<feature type="compositionally biased region" description="Basic and acidic residues" evidence="1">
    <location>
        <begin position="780"/>
        <end position="791"/>
    </location>
</feature>
<proteinExistence type="predicted"/>
<name>A0A6J8AWV8_MYTCO</name>
<feature type="compositionally biased region" description="Low complexity" evidence="1">
    <location>
        <begin position="338"/>
        <end position="347"/>
    </location>
</feature>
<feature type="compositionally biased region" description="Low complexity" evidence="1">
    <location>
        <begin position="80"/>
        <end position="115"/>
    </location>
</feature>
<feature type="compositionally biased region" description="Basic residues" evidence="1">
    <location>
        <begin position="398"/>
        <end position="411"/>
    </location>
</feature>
<feature type="compositionally biased region" description="Basic and acidic residues" evidence="1">
    <location>
        <begin position="156"/>
        <end position="173"/>
    </location>
</feature>
<feature type="compositionally biased region" description="Polar residues" evidence="1">
    <location>
        <begin position="472"/>
        <end position="498"/>
    </location>
</feature>
<feature type="compositionally biased region" description="Low complexity" evidence="1">
    <location>
        <begin position="49"/>
        <end position="68"/>
    </location>
</feature>
<gene>
    <name evidence="2" type="ORF">MCOR_12230</name>
</gene>
<evidence type="ECO:0000313" key="3">
    <source>
        <dbReference type="Proteomes" id="UP000507470"/>
    </source>
</evidence>
<organism evidence="2 3">
    <name type="scientific">Mytilus coruscus</name>
    <name type="common">Sea mussel</name>
    <dbReference type="NCBI Taxonomy" id="42192"/>
    <lineage>
        <taxon>Eukaryota</taxon>
        <taxon>Metazoa</taxon>
        <taxon>Spiralia</taxon>
        <taxon>Lophotrochozoa</taxon>
        <taxon>Mollusca</taxon>
        <taxon>Bivalvia</taxon>
        <taxon>Autobranchia</taxon>
        <taxon>Pteriomorphia</taxon>
        <taxon>Mytilida</taxon>
        <taxon>Mytiloidea</taxon>
        <taxon>Mytilidae</taxon>
        <taxon>Mytilinae</taxon>
        <taxon>Mytilus</taxon>
    </lineage>
</organism>
<keyword evidence="3" id="KW-1185">Reference proteome</keyword>
<sequence>MKKKSANKPDRQSRQRVKIVRENSHEVQDTNYGNVIVPLPENGRRSRSRSASSKSRSDSSSSFWSSGSQDRARLVKTFSRSRSNSRSSRSSYSRSRSCSRTSSSCSSSSRSRSPSVEYSRKKVRERSKSPPTPKSPVKEPRSDSLSSIQSAPVKTTIERHEKVNHDSASDSGRKGKRKKLLKRGEVRKYRSFDINPDIFIEERIKQKYKELHNLMATQFSGTHAQMTQHQFQQMHSLRDQYVSASHGLPPSGILVPRSLPASMRVKRGAPQGLTKVRSRSKDTLTSDFGEDRTYVSVQRVQNTSAAREGKVIVDPHPVMIKKKKKKVKKSDSETKLNSTLDSTSDLTGSRMLSPRSRSDYSGSRTLSPRSRSKEPEIHHIKASKNPDLIKWLKQKDKDHRKKEKEERKKKREEREKLVLEANEKFERRLESQKIVKKWISEKEKDYKKYLKEKKRQERELEMQERIRIELSSPTRGITVRSQTAPSQWKQKNGNSPYKTKNEKISGEAIDVTGSTAQTVQDQLGTSSEHLKFDLNDQKSHDPLPPTSKFMYKRPVAGKIKLNMRNRPMSAQPKLQSTRTEKEHWQSAKDESDRNLRMTYDDWINTKRKEDKEKRKQEKIRQKEVLSKSDPEIAKIVPEVAKKRIHTMLNERKSIDTGIKRYDVSANRSFGGGSFDGSKSPKPPSKTHSYKLADDRPGTAKDRTVESLKVSGRIYQRPGTAPAAGRKVPVPMRSPYSPVPASAPAHVEEIMNSEDQANPFVLPFPPEQGVPKHLASMQKKLFSEETLRKSDQIEPQGGDVSTDLVPLNDDVEHTSSSEDIKYDNINTKDKSHDSKTEEKIGNDTQYVNGNSDENGTKKEENIEETDQPSQTNKERQNGNLDTHLDLPEELNNADFQKSEVNENEQTLGYDEVDSNRTDNKTEENSDEKKDGNERQDDNPLNQSSKHVSFCEEPEVFVNQEEPEWSTDTETPDEDNSRYTTKEDLSTLIDTCGQLLNKEYGDSYNEGNSEGERRG</sequence>
<feature type="compositionally biased region" description="Basic and acidic residues" evidence="1">
    <location>
        <begin position="809"/>
        <end position="840"/>
    </location>
</feature>
<feature type="region of interest" description="Disordered" evidence="1">
    <location>
        <begin position="664"/>
        <end position="983"/>
    </location>
</feature>
<feature type="compositionally biased region" description="Basic residues" evidence="1">
    <location>
        <begin position="319"/>
        <end position="328"/>
    </location>
</feature>
<feature type="compositionally biased region" description="Low complexity" evidence="1">
    <location>
        <begin position="733"/>
        <end position="744"/>
    </location>
</feature>
<evidence type="ECO:0000313" key="2">
    <source>
        <dbReference type="EMBL" id="CAC5375075.1"/>
    </source>
</evidence>
<feature type="compositionally biased region" description="Basic and acidic residues" evidence="1">
    <location>
        <begin position="532"/>
        <end position="541"/>
    </location>
</feature>
<feature type="region of interest" description="Disordered" evidence="1">
    <location>
        <begin position="300"/>
        <end position="415"/>
    </location>
</feature>
<feature type="compositionally biased region" description="Polar residues" evidence="1">
    <location>
        <begin position="841"/>
        <end position="852"/>
    </location>
</feature>
<protein>
    <submittedName>
        <fullName evidence="2">Uncharacterized protein</fullName>
    </submittedName>
</protein>
<dbReference type="AlphaFoldDB" id="A0A6J8AWV8"/>
<dbReference type="Proteomes" id="UP000507470">
    <property type="component" value="Unassembled WGS sequence"/>
</dbReference>
<feature type="region of interest" description="Disordered" evidence="1">
    <location>
        <begin position="1"/>
        <end position="180"/>
    </location>
</feature>
<feature type="region of interest" description="Disordered" evidence="1">
    <location>
        <begin position="532"/>
        <end position="627"/>
    </location>
</feature>
<accession>A0A6J8AWV8</accession>
<feature type="compositionally biased region" description="Basic and acidic residues" evidence="1">
    <location>
        <begin position="7"/>
        <end position="28"/>
    </location>
</feature>
<dbReference type="OrthoDB" id="6132565at2759"/>